<feature type="region of interest" description="Disordered" evidence="1">
    <location>
        <begin position="378"/>
        <end position="403"/>
    </location>
</feature>
<evidence type="ECO:0000256" key="3">
    <source>
        <dbReference type="SAM" id="SignalP"/>
    </source>
</evidence>
<feature type="transmembrane region" description="Helical" evidence="2">
    <location>
        <begin position="763"/>
        <end position="787"/>
    </location>
</feature>
<evidence type="ECO:0000313" key="4">
    <source>
        <dbReference type="EMBL" id="EFP09695.1"/>
    </source>
</evidence>
<dbReference type="Proteomes" id="UP000008281">
    <property type="component" value="Unassembled WGS sequence"/>
</dbReference>
<dbReference type="HOGENOM" id="CLU_022961_0_0_1"/>
<keyword evidence="3" id="KW-0732">Signal</keyword>
<evidence type="ECO:0000313" key="5">
    <source>
        <dbReference type="Proteomes" id="UP000008281"/>
    </source>
</evidence>
<dbReference type="OMA" id="MTDCNID"/>
<keyword evidence="2" id="KW-0472">Membrane</keyword>
<gene>
    <name evidence="4" type="ORF">CRE_21848</name>
</gene>
<keyword evidence="5" id="KW-1185">Reference proteome</keyword>
<dbReference type="EMBL" id="DS268479">
    <property type="protein sequence ID" value="EFP09695.1"/>
    <property type="molecule type" value="Genomic_DNA"/>
</dbReference>
<accession>E3MU92</accession>
<keyword evidence="2" id="KW-0812">Transmembrane</keyword>
<dbReference type="eggNOG" id="ENOG502QW1W">
    <property type="taxonomic scope" value="Eukaryota"/>
</dbReference>
<evidence type="ECO:0000256" key="2">
    <source>
        <dbReference type="SAM" id="Phobius"/>
    </source>
</evidence>
<feature type="region of interest" description="Disordered" evidence="1">
    <location>
        <begin position="285"/>
        <end position="366"/>
    </location>
</feature>
<proteinExistence type="predicted"/>
<dbReference type="STRING" id="31234.E3MU92"/>
<feature type="chain" id="PRO_5003177496" description="Glycoprotein" evidence="3">
    <location>
        <begin position="20"/>
        <end position="825"/>
    </location>
</feature>
<reference evidence="4" key="1">
    <citation type="submission" date="2007-07" db="EMBL/GenBank/DDBJ databases">
        <title>PCAP assembly of the Caenorhabditis remanei genome.</title>
        <authorList>
            <consortium name="The Caenorhabditis remanei Sequencing Consortium"/>
            <person name="Wilson R.K."/>
        </authorList>
    </citation>
    <scope>NUCLEOTIDE SEQUENCE [LARGE SCALE GENOMIC DNA]</scope>
    <source>
        <strain evidence="4">PB4641</strain>
    </source>
</reference>
<evidence type="ECO:0000256" key="1">
    <source>
        <dbReference type="SAM" id="MobiDB-lite"/>
    </source>
</evidence>
<dbReference type="AlphaFoldDB" id="E3MU92"/>
<feature type="compositionally biased region" description="Basic and acidic residues" evidence="1">
    <location>
        <begin position="378"/>
        <end position="395"/>
    </location>
</feature>
<feature type="compositionally biased region" description="Basic and acidic residues" evidence="1">
    <location>
        <begin position="291"/>
        <end position="366"/>
    </location>
</feature>
<sequence length="825" mass="97829">MRIISAVLILLTLYKDASSKSIICTDNSPVQYFRIPKLHKCNYHRILNSRSEPVQYEVFKPNVIEYISDAKLCKKLVSEVSMYTDFSGYEHMVEKELNNNPITLAECREMINSKKCGYGTLSQGKSNSWSTNNKIEADYPNRFTSFFTPKRYYKENCIVIETKVYSHFNQTKPTNVLADMNNCKYQDGFCEIKKNEIITWDVNKDQKCQYISIGILDGIYNNNLWVNNENQIALNFQTNKTIKDCNSDLTISDEGFAVKKINRSQYAPRQIPIAIPVAIPVAIPTYPQRQQQEDDRRRREQEETRKREQEDARRREQEDRRREELRNQEDARRREQERQKHNEDFEKKKQEKLKKEEELEKKKQEKLKKLQEEAEMKELMKQRQGEDWTIHDKSPKNGSNKVNRTKREIADSAFFQPLPLPEYNEYLKIKQDCENLPNYEAFRNSREGCDSLTTYTDFINKIANFEKEQHMNKETWQPLPFPGYEEYLNIKEDCAILPTYDEYKTIRESCDAFPSYTEFIKRIANYELFETGKQRRKRELYSDFQAAGEFQYLENQSNNLLRHTTEVMCDIFNEQNEVLESLIRENPRRYIQKQLNHSAVKVRFIDSAQVVQVTFCKEIDEEDIDFIDITHFDGYKLSMALALGQIPIKIKSLGDKIWYFKNDYSGGIISSKPQLHPMIDYRTNITNMKDFKEFDLKFLDDKVVFHEHILLDMKTNIEEELIDEMREKADVAIDIHASNQDSTMPHEILDDVEGFFGKWWLRIWRVGVTIAVAFVYIFIARTFWLILSPKTFIDKKNKRERNKQYEGLELRELVRRPTVASLTVD</sequence>
<organism evidence="5">
    <name type="scientific">Caenorhabditis remanei</name>
    <name type="common">Caenorhabditis vulgaris</name>
    <dbReference type="NCBI Taxonomy" id="31234"/>
    <lineage>
        <taxon>Eukaryota</taxon>
        <taxon>Metazoa</taxon>
        <taxon>Ecdysozoa</taxon>
        <taxon>Nematoda</taxon>
        <taxon>Chromadorea</taxon>
        <taxon>Rhabditida</taxon>
        <taxon>Rhabditina</taxon>
        <taxon>Rhabditomorpha</taxon>
        <taxon>Rhabditoidea</taxon>
        <taxon>Rhabditidae</taxon>
        <taxon>Peloderinae</taxon>
        <taxon>Caenorhabditis</taxon>
    </lineage>
</organism>
<protein>
    <recommendedName>
        <fullName evidence="6">Glycoprotein</fullName>
    </recommendedName>
</protein>
<keyword evidence="2" id="KW-1133">Transmembrane helix</keyword>
<dbReference type="OrthoDB" id="5864930at2759"/>
<name>E3MU92_CAERE</name>
<evidence type="ECO:0008006" key="6">
    <source>
        <dbReference type="Google" id="ProtNLM"/>
    </source>
</evidence>
<feature type="signal peptide" evidence="3">
    <location>
        <begin position="1"/>
        <end position="19"/>
    </location>
</feature>
<dbReference type="PANTHER" id="PTHR31524">
    <property type="match status" value="1"/>
</dbReference>
<dbReference type="PANTHER" id="PTHR31524:SF2">
    <property type="entry name" value="PROTEIN CBG10426"/>
    <property type="match status" value="1"/>
</dbReference>
<dbReference type="InParanoid" id="E3MU92"/>